<keyword evidence="18" id="KW-1185">Reference proteome</keyword>
<dbReference type="Gene3D" id="3.40.30.10">
    <property type="entry name" value="Glutaredoxin"/>
    <property type="match status" value="4"/>
</dbReference>
<sequence length="538" mass="60925">MIFTRSKTSTLAAIAACASTLLVNAQEQSAVAPEDSFVVKLNDETFKPFLQENDLLLAEFFAPWCGHCKTLAPHYVEAAKILHEEYEIPIAQIDCTENQELCMEQGVKGYPTLKIFKKNGEVVSDYQGQRTKDSIIQYMIKQALPAVSEFTNTSSLNEFMERQKDNVIIAQYNAVEGVLNETFYDIAETLRDEYVFINYKEETDGESAGNVSVITPKQDPIAFTEDLTGLPQNETVVKLSDFIAVESKPYFGEIDGSSYEHYMNAELPLAYFFYSSVEERSEYEPLFSQLGKKYRGVLNFAGLDASKYGKHAENLNMKEQFPLLAIHEITTNFKFGDEQLPDDEFDAEETKIVLDPKSVEKFVEAYVAGELKPILKSEEIPSVQETNVTKIVGKTHDEIRYDTEKDVLIKYYAPWCGHCKKMAPIYETLADIYALDEDANSKLVIGNIDGTLNDVFDIEITGYPTLALYPAGDLTKEPIIYQGSRTLESFLDFVKENGAYGIDGAKILEEHKPIEEEEEEDEEFEEEEEEEVPEQDEL</sequence>
<keyword evidence="8" id="KW-0256">Endoplasmic reticulum</keyword>
<evidence type="ECO:0000313" key="17">
    <source>
        <dbReference type="EMBL" id="OBA26417.1"/>
    </source>
</evidence>
<evidence type="ECO:0000256" key="1">
    <source>
        <dbReference type="ARBA" id="ARBA00001182"/>
    </source>
</evidence>
<comment type="similarity">
    <text evidence="4 13">Belongs to the protein disulfide isomerase family.</text>
</comment>
<gene>
    <name evidence="17" type="ORF">HANVADRAFT_120340</name>
</gene>
<dbReference type="NCBIfam" id="TIGR01130">
    <property type="entry name" value="ER_PDI_fam"/>
    <property type="match status" value="1"/>
</dbReference>
<dbReference type="Pfam" id="PF13848">
    <property type="entry name" value="Thioredoxin_6"/>
    <property type="match status" value="1"/>
</dbReference>
<dbReference type="PANTHER" id="PTHR18929:SF132">
    <property type="entry name" value="PROTEIN DISULFIDE-ISOMERASE A3"/>
    <property type="match status" value="1"/>
</dbReference>
<feature type="signal peptide" evidence="14">
    <location>
        <begin position="1"/>
        <end position="25"/>
    </location>
</feature>
<comment type="function">
    <text evidence="2">Participates in the folding of proteins containing disulfide bonds, may be involved in glycosylation, prolyl hydroxylation and triglyceride transfer.</text>
</comment>
<feature type="compositionally biased region" description="Acidic residues" evidence="15">
    <location>
        <begin position="515"/>
        <end position="538"/>
    </location>
</feature>
<dbReference type="InterPro" id="IPR005792">
    <property type="entry name" value="Prot_disulphide_isomerase"/>
</dbReference>
<dbReference type="PROSITE" id="PS00194">
    <property type="entry name" value="THIOREDOXIN_1"/>
    <property type="match status" value="2"/>
</dbReference>
<dbReference type="NCBIfam" id="TIGR01126">
    <property type="entry name" value="pdi_dom"/>
    <property type="match status" value="1"/>
</dbReference>
<evidence type="ECO:0000256" key="4">
    <source>
        <dbReference type="ARBA" id="ARBA00006347"/>
    </source>
</evidence>
<keyword evidence="7" id="KW-0677">Repeat</keyword>
<dbReference type="EC" id="5.3.4.1" evidence="5 14"/>
<feature type="disulfide bond" description="Redox-active" evidence="12">
    <location>
        <begin position="65"/>
        <end position="68"/>
    </location>
</feature>
<keyword evidence="6 14" id="KW-0732">Signal</keyword>
<comment type="caution">
    <text evidence="17">The sequence shown here is derived from an EMBL/GenBank/DDBJ whole genome shotgun (WGS) entry which is preliminary data.</text>
</comment>
<dbReference type="PROSITE" id="PS51352">
    <property type="entry name" value="THIOREDOXIN_2"/>
    <property type="match status" value="2"/>
</dbReference>
<dbReference type="AlphaFoldDB" id="A0A1B7TCH4"/>
<evidence type="ECO:0000256" key="8">
    <source>
        <dbReference type="ARBA" id="ARBA00022824"/>
    </source>
</evidence>
<proteinExistence type="inferred from homology"/>
<dbReference type="Pfam" id="PF00085">
    <property type="entry name" value="Thioredoxin"/>
    <property type="match status" value="2"/>
</dbReference>
<dbReference type="FunFam" id="3.40.30.10:FF:000154">
    <property type="entry name" value="Protein disulfide-isomerase"/>
    <property type="match status" value="1"/>
</dbReference>
<dbReference type="InterPro" id="IPR013766">
    <property type="entry name" value="Thioredoxin_domain"/>
</dbReference>
<feature type="chain" id="PRO_5008447694" description="Protein disulfide-isomerase" evidence="14">
    <location>
        <begin position="26"/>
        <end position="538"/>
    </location>
</feature>
<evidence type="ECO:0000256" key="9">
    <source>
        <dbReference type="ARBA" id="ARBA00023157"/>
    </source>
</evidence>
<dbReference type="CDD" id="cd02981">
    <property type="entry name" value="PDI_b_family"/>
    <property type="match status" value="1"/>
</dbReference>
<dbReference type="GO" id="GO:0005788">
    <property type="term" value="C:endoplasmic reticulum lumen"/>
    <property type="evidence" value="ECO:0007669"/>
    <property type="project" value="UniProtKB-SubCell"/>
</dbReference>
<dbReference type="Proteomes" id="UP000092321">
    <property type="component" value="Unassembled WGS sequence"/>
</dbReference>
<evidence type="ECO:0000259" key="16">
    <source>
        <dbReference type="PROSITE" id="PS51352"/>
    </source>
</evidence>
<evidence type="ECO:0000256" key="3">
    <source>
        <dbReference type="ARBA" id="ARBA00004319"/>
    </source>
</evidence>
<dbReference type="CDD" id="cd02982">
    <property type="entry name" value="PDI_b'_family"/>
    <property type="match status" value="1"/>
</dbReference>
<dbReference type="PRINTS" id="PR00421">
    <property type="entry name" value="THIOREDOXIN"/>
</dbReference>
<dbReference type="SUPFAM" id="SSF52833">
    <property type="entry name" value="Thioredoxin-like"/>
    <property type="match status" value="4"/>
</dbReference>
<evidence type="ECO:0000313" key="18">
    <source>
        <dbReference type="Proteomes" id="UP000092321"/>
    </source>
</evidence>
<dbReference type="CDD" id="cd02995">
    <property type="entry name" value="PDI_a_PDI_a'_C"/>
    <property type="match status" value="1"/>
</dbReference>
<evidence type="ECO:0000256" key="2">
    <source>
        <dbReference type="ARBA" id="ARBA00002692"/>
    </source>
</evidence>
<dbReference type="InterPro" id="IPR017937">
    <property type="entry name" value="Thioredoxin_CS"/>
</dbReference>
<protein>
    <recommendedName>
        <fullName evidence="5 14">Protein disulfide-isomerase</fullName>
        <ecNumber evidence="5 14">5.3.4.1</ecNumber>
    </recommendedName>
</protein>
<evidence type="ECO:0000256" key="5">
    <source>
        <dbReference type="ARBA" id="ARBA00012723"/>
    </source>
</evidence>
<organism evidence="17 18">
    <name type="scientific">Hanseniaspora valbyensis NRRL Y-1626</name>
    <dbReference type="NCBI Taxonomy" id="766949"/>
    <lineage>
        <taxon>Eukaryota</taxon>
        <taxon>Fungi</taxon>
        <taxon>Dikarya</taxon>
        <taxon>Ascomycota</taxon>
        <taxon>Saccharomycotina</taxon>
        <taxon>Saccharomycetes</taxon>
        <taxon>Saccharomycodales</taxon>
        <taxon>Saccharomycodaceae</taxon>
        <taxon>Hanseniaspora</taxon>
    </lineage>
</organism>
<evidence type="ECO:0000256" key="11">
    <source>
        <dbReference type="ARBA" id="ARBA00023284"/>
    </source>
</evidence>
<feature type="domain" description="Thioredoxin" evidence="16">
    <location>
        <begin position="374"/>
        <end position="499"/>
    </location>
</feature>
<keyword evidence="10 14" id="KW-0413">Isomerase</keyword>
<dbReference type="GO" id="GO:0006457">
    <property type="term" value="P:protein folding"/>
    <property type="evidence" value="ECO:0007669"/>
    <property type="project" value="TreeGrafter"/>
</dbReference>
<feature type="domain" description="Thioredoxin" evidence="16">
    <location>
        <begin position="26"/>
        <end position="145"/>
    </location>
</feature>
<comment type="catalytic activity">
    <reaction evidence="1 14">
        <text>Catalyzes the rearrangement of -S-S- bonds in proteins.</text>
        <dbReference type="EC" id="5.3.4.1"/>
    </reaction>
</comment>
<keyword evidence="11 12" id="KW-0676">Redox-active center</keyword>
<evidence type="ECO:0000256" key="7">
    <source>
        <dbReference type="ARBA" id="ARBA00022737"/>
    </source>
</evidence>
<feature type="disulfide bond" description="Redox-active" evidence="12">
    <location>
        <begin position="416"/>
        <end position="419"/>
    </location>
</feature>
<dbReference type="EMBL" id="LXPE01000018">
    <property type="protein sequence ID" value="OBA26417.1"/>
    <property type="molecule type" value="Genomic_DNA"/>
</dbReference>
<dbReference type="InterPro" id="IPR036249">
    <property type="entry name" value="Thioredoxin-like_sf"/>
</dbReference>
<reference evidence="18" key="1">
    <citation type="journal article" date="2016" name="Proc. Natl. Acad. Sci. U.S.A.">
        <title>Comparative genomics of biotechnologically important yeasts.</title>
        <authorList>
            <person name="Riley R."/>
            <person name="Haridas S."/>
            <person name="Wolfe K.H."/>
            <person name="Lopes M.R."/>
            <person name="Hittinger C.T."/>
            <person name="Goeker M."/>
            <person name="Salamov A.A."/>
            <person name="Wisecaver J.H."/>
            <person name="Long T.M."/>
            <person name="Calvey C.H."/>
            <person name="Aerts A.L."/>
            <person name="Barry K.W."/>
            <person name="Choi C."/>
            <person name="Clum A."/>
            <person name="Coughlan A.Y."/>
            <person name="Deshpande S."/>
            <person name="Douglass A.P."/>
            <person name="Hanson S.J."/>
            <person name="Klenk H.-P."/>
            <person name="LaButti K.M."/>
            <person name="Lapidus A."/>
            <person name="Lindquist E.A."/>
            <person name="Lipzen A.M."/>
            <person name="Meier-Kolthoff J.P."/>
            <person name="Ohm R.A."/>
            <person name="Otillar R.P."/>
            <person name="Pangilinan J.L."/>
            <person name="Peng Y."/>
            <person name="Rokas A."/>
            <person name="Rosa C.A."/>
            <person name="Scheuner C."/>
            <person name="Sibirny A.A."/>
            <person name="Slot J.C."/>
            <person name="Stielow J.B."/>
            <person name="Sun H."/>
            <person name="Kurtzman C.P."/>
            <person name="Blackwell M."/>
            <person name="Grigoriev I.V."/>
            <person name="Jeffries T.W."/>
        </authorList>
    </citation>
    <scope>NUCLEOTIDE SEQUENCE [LARGE SCALE GENOMIC DNA]</scope>
    <source>
        <strain evidence="18">NRRL Y-1626</strain>
    </source>
</reference>
<name>A0A1B7TCH4_9ASCO</name>
<dbReference type="GO" id="GO:0003756">
    <property type="term" value="F:protein disulfide isomerase activity"/>
    <property type="evidence" value="ECO:0007669"/>
    <property type="project" value="UniProtKB-EC"/>
</dbReference>
<dbReference type="InterPro" id="IPR005788">
    <property type="entry name" value="PDI_thioredoxin-like_dom"/>
</dbReference>
<dbReference type="FunFam" id="3.40.30.10:FF:000017">
    <property type="entry name" value="Protein disulfide-isomerase A4"/>
    <property type="match status" value="1"/>
</dbReference>
<accession>A0A1B7TCH4</accession>
<dbReference type="GO" id="GO:0034976">
    <property type="term" value="P:response to endoplasmic reticulum stress"/>
    <property type="evidence" value="ECO:0007669"/>
    <property type="project" value="TreeGrafter"/>
</dbReference>
<dbReference type="PANTHER" id="PTHR18929">
    <property type="entry name" value="PROTEIN DISULFIDE ISOMERASE"/>
    <property type="match status" value="1"/>
</dbReference>
<evidence type="ECO:0000256" key="6">
    <source>
        <dbReference type="ARBA" id="ARBA00022729"/>
    </source>
</evidence>
<feature type="region of interest" description="Disordered" evidence="15">
    <location>
        <begin position="506"/>
        <end position="538"/>
    </location>
</feature>
<evidence type="ECO:0000256" key="10">
    <source>
        <dbReference type="ARBA" id="ARBA00023235"/>
    </source>
</evidence>
<evidence type="ECO:0000256" key="15">
    <source>
        <dbReference type="SAM" id="MobiDB-lite"/>
    </source>
</evidence>
<evidence type="ECO:0000256" key="14">
    <source>
        <dbReference type="RuleBase" id="RU361130"/>
    </source>
</evidence>
<comment type="subcellular location">
    <subcellularLocation>
        <location evidence="3">Endoplasmic reticulum lumen</location>
    </subcellularLocation>
</comment>
<evidence type="ECO:0000256" key="13">
    <source>
        <dbReference type="RuleBase" id="RU004208"/>
    </source>
</evidence>
<evidence type="ECO:0000256" key="12">
    <source>
        <dbReference type="PIRSR" id="PIRSR605792-51"/>
    </source>
</evidence>
<keyword evidence="9 12" id="KW-1015">Disulfide bond</keyword>
<dbReference type="OrthoDB" id="427280at2759"/>
<dbReference type="CDD" id="cd02961">
    <property type="entry name" value="PDI_a_family"/>
    <property type="match status" value="1"/>
</dbReference>